<dbReference type="InterPro" id="IPR001347">
    <property type="entry name" value="SIS_dom"/>
</dbReference>
<keyword evidence="7" id="KW-0808">Transferase</keyword>
<name>A0A2G9ZLL8_9BACT</name>
<evidence type="ECO:0000259" key="10">
    <source>
        <dbReference type="PROSITE" id="PS51278"/>
    </source>
</evidence>
<comment type="catalytic activity">
    <reaction evidence="1">
        <text>D-fructose 6-phosphate + L-glutamine = D-glucosamine 6-phosphate + L-glutamate</text>
        <dbReference type="Rhea" id="RHEA:13237"/>
        <dbReference type="ChEBI" id="CHEBI:29985"/>
        <dbReference type="ChEBI" id="CHEBI:58359"/>
        <dbReference type="ChEBI" id="CHEBI:58725"/>
        <dbReference type="ChEBI" id="CHEBI:61527"/>
        <dbReference type="EC" id="2.6.1.16"/>
    </reaction>
</comment>
<dbReference type="GO" id="GO:0006487">
    <property type="term" value="P:protein N-linked glycosylation"/>
    <property type="evidence" value="ECO:0007669"/>
    <property type="project" value="TreeGrafter"/>
</dbReference>
<proteinExistence type="predicted"/>
<dbReference type="PANTHER" id="PTHR10937">
    <property type="entry name" value="GLUCOSAMINE--FRUCTOSE-6-PHOSPHATE AMINOTRANSFERASE, ISOMERIZING"/>
    <property type="match status" value="1"/>
</dbReference>
<protein>
    <recommendedName>
        <fullName evidence="4">Glutamine--fructose-6-phosphate aminotransferase [isomerizing]</fullName>
        <ecNumber evidence="3">2.6.1.16</ecNumber>
    </recommendedName>
</protein>
<keyword evidence="5" id="KW-0963">Cytoplasm</keyword>
<dbReference type="PROSITE" id="PS51278">
    <property type="entry name" value="GATASE_TYPE_2"/>
    <property type="match status" value="1"/>
</dbReference>
<evidence type="ECO:0000256" key="7">
    <source>
        <dbReference type="ARBA" id="ARBA00022679"/>
    </source>
</evidence>
<dbReference type="FunFam" id="3.60.20.10:FF:000006">
    <property type="entry name" value="Glutamine--fructose-6-phosphate aminotransferase [isomerizing]"/>
    <property type="match status" value="1"/>
</dbReference>
<evidence type="ECO:0000313" key="13">
    <source>
        <dbReference type="Proteomes" id="UP000230729"/>
    </source>
</evidence>
<keyword evidence="6" id="KW-0032">Aminotransferase</keyword>
<sequence length="608" mass="65424">MCGIIAYVGDQPAQPIILSGLRALEYRGYDSAGFVVRENGQWRRWRASGPVAALAAKMNGASIRSGCGLGHTRWATHGAPTEVNAHPHAGGQDEVMLVHNGIVENFSRLKKKLAMVGTVFVSETDTEVLAHLIALCYAGDLVSAVAEAMSRTEGPLGIAVMHRARPDEIVVARRGSPMLLGLTDRGRLAASDAAAFAGWTDQVIYLADNEIARLTADSHQVFDARSARVDKVVTTISPAETAAELNGFPHFMRKEIYEQAETAASAWRGRLDPVTGAVKLGGLLDCQERLKNCSELIIAACGTSYYAGLYGQYLLSESAGLDARAEIASEFRYCQRSYPAAAALLAISQSGETADTLAAVRLAQAQGLLSLGLVNVAGSTLARETAAGVYNHAGPEIGVASTKIFLSQLAIFNLLALFWRQLHGRDRAEDLAWAQALVGLPDKIRQVLALDNRIAAIAERFCHYPNWLFLGRHFNYPVALEGALKLKEVSYIHAEGYAAGEMKHGPIALVSPEVPTVAIAPADRLRAKMIGNIMEVKSRRGPVIAIITAGDEEIKELADEAIEIPPTLDWLYPLLAVIPGQLLAYHAACLLGRNVDRPRNLAKSVTVE</sequence>
<reference evidence="12 13" key="1">
    <citation type="submission" date="2017-09" db="EMBL/GenBank/DDBJ databases">
        <title>Depth-based differentiation of microbial function through sediment-hosted aquifers and enrichment of novel symbionts in the deep terrestrial subsurface.</title>
        <authorList>
            <person name="Probst A.J."/>
            <person name="Ladd B."/>
            <person name="Jarett J.K."/>
            <person name="Geller-Mcgrath D.E."/>
            <person name="Sieber C.M."/>
            <person name="Emerson J.B."/>
            <person name="Anantharaman K."/>
            <person name="Thomas B.C."/>
            <person name="Malmstrom R."/>
            <person name="Stieglmeier M."/>
            <person name="Klingl A."/>
            <person name="Woyke T."/>
            <person name="Ryan C.M."/>
            <person name="Banfield J.F."/>
        </authorList>
    </citation>
    <scope>NUCLEOTIDE SEQUENCE [LARGE SCALE GENOMIC DNA]</scope>
    <source>
        <strain evidence="12">CG23_combo_of_CG06-09_8_20_14_all_49_15</strain>
    </source>
</reference>
<dbReference type="GO" id="GO:0097367">
    <property type="term" value="F:carbohydrate derivative binding"/>
    <property type="evidence" value="ECO:0007669"/>
    <property type="project" value="InterPro"/>
</dbReference>
<dbReference type="InterPro" id="IPR035466">
    <property type="entry name" value="GlmS/AgaS_SIS"/>
</dbReference>
<dbReference type="FunFam" id="3.40.50.10490:FF:000001">
    <property type="entry name" value="Glutamine--fructose-6-phosphate aminotransferase [isomerizing]"/>
    <property type="match status" value="1"/>
</dbReference>
<dbReference type="CDD" id="cd05008">
    <property type="entry name" value="SIS_GlmS_GlmD_1"/>
    <property type="match status" value="1"/>
</dbReference>
<dbReference type="SUPFAM" id="SSF53697">
    <property type="entry name" value="SIS domain"/>
    <property type="match status" value="1"/>
</dbReference>
<evidence type="ECO:0000256" key="8">
    <source>
        <dbReference type="ARBA" id="ARBA00022737"/>
    </source>
</evidence>
<dbReference type="AlphaFoldDB" id="A0A2G9ZLL8"/>
<evidence type="ECO:0000256" key="2">
    <source>
        <dbReference type="ARBA" id="ARBA00004496"/>
    </source>
</evidence>
<evidence type="ECO:0000256" key="5">
    <source>
        <dbReference type="ARBA" id="ARBA00022490"/>
    </source>
</evidence>
<accession>A0A2G9ZLL8</accession>
<organism evidence="12 13">
    <name type="scientific">Candidatus Falkowbacteria bacterium CG23_combo_of_CG06-09_8_20_14_all_49_15</name>
    <dbReference type="NCBI Taxonomy" id="1974572"/>
    <lineage>
        <taxon>Bacteria</taxon>
        <taxon>Candidatus Falkowiibacteriota</taxon>
    </lineage>
</organism>
<comment type="subcellular location">
    <subcellularLocation>
        <location evidence="2">Cytoplasm</location>
    </subcellularLocation>
</comment>
<keyword evidence="9" id="KW-0315">Glutamine amidotransferase</keyword>
<dbReference type="CDD" id="cd00714">
    <property type="entry name" value="GFAT"/>
    <property type="match status" value="1"/>
</dbReference>
<evidence type="ECO:0000256" key="6">
    <source>
        <dbReference type="ARBA" id="ARBA00022576"/>
    </source>
</evidence>
<evidence type="ECO:0000256" key="1">
    <source>
        <dbReference type="ARBA" id="ARBA00001031"/>
    </source>
</evidence>
<dbReference type="GO" id="GO:0046349">
    <property type="term" value="P:amino sugar biosynthetic process"/>
    <property type="evidence" value="ECO:0007669"/>
    <property type="project" value="UniProtKB-ARBA"/>
</dbReference>
<dbReference type="InterPro" id="IPR047084">
    <property type="entry name" value="GFAT_N"/>
</dbReference>
<evidence type="ECO:0000259" key="11">
    <source>
        <dbReference type="PROSITE" id="PS51464"/>
    </source>
</evidence>
<dbReference type="InterPro" id="IPR017932">
    <property type="entry name" value="GATase_2_dom"/>
</dbReference>
<dbReference type="Pfam" id="PF01380">
    <property type="entry name" value="SIS"/>
    <property type="match status" value="2"/>
</dbReference>
<dbReference type="InterPro" id="IPR029055">
    <property type="entry name" value="Ntn_hydrolases_N"/>
</dbReference>
<dbReference type="Gene3D" id="3.60.20.10">
    <property type="entry name" value="Glutamine Phosphoribosylpyrophosphate, subunit 1, domain 1"/>
    <property type="match status" value="1"/>
</dbReference>
<dbReference type="EC" id="2.6.1.16" evidence="3"/>
<dbReference type="NCBIfam" id="NF001484">
    <property type="entry name" value="PRK00331.1"/>
    <property type="match status" value="1"/>
</dbReference>
<dbReference type="PANTHER" id="PTHR10937:SF0">
    <property type="entry name" value="GLUTAMINE--FRUCTOSE-6-PHOSPHATE TRANSAMINASE (ISOMERIZING)"/>
    <property type="match status" value="1"/>
</dbReference>
<feature type="domain" description="SIS" evidence="11">
    <location>
        <begin position="286"/>
        <end position="425"/>
    </location>
</feature>
<dbReference type="Proteomes" id="UP000230729">
    <property type="component" value="Unassembled WGS sequence"/>
</dbReference>
<evidence type="ECO:0000313" key="12">
    <source>
        <dbReference type="EMBL" id="PIP34069.1"/>
    </source>
</evidence>
<keyword evidence="8" id="KW-0677">Repeat</keyword>
<dbReference type="GO" id="GO:0005829">
    <property type="term" value="C:cytosol"/>
    <property type="evidence" value="ECO:0007669"/>
    <property type="project" value="TreeGrafter"/>
</dbReference>
<dbReference type="GO" id="GO:0004360">
    <property type="term" value="F:glutamine-fructose-6-phosphate transaminase (isomerizing) activity"/>
    <property type="evidence" value="ECO:0007669"/>
    <property type="project" value="UniProtKB-EC"/>
</dbReference>
<dbReference type="Gene3D" id="3.40.50.10490">
    <property type="entry name" value="Glucose-6-phosphate isomerase like protein, domain 1"/>
    <property type="match status" value="2"/>
</dbReference>
<dbReference type="Pfam" id="PF13522">
    <property type="entry name" value="GATase_6"/>
    <property type="match status" value="1"/>
</dbReference>
<dbReference type="InterPro" id="IPR046348">
    <property type="entry name" value="SIS_dom_sf"/>
</dbReference>
<gene>
    <name evidence="12" type="primary">glmS</name>
    <name evidence="12" type="ORF">COX22_00895</name>
</gene>
<dbReference type="InterPro" id="IPR035490">
    <property type="entry name" value="GlmS/FrlB_SIS"/>
</dbReference>
<evidence type="ECO:0000256" key="3">
    <source>
        <dbReference type="ARBA" id="ARBA00012916"/>
    </source>
</evidence>
<dbReference type="SUPFAM" id="SSF56235">
    <property type="entry name" value="N-terminal nucleophile aminohydrolases (Ntn hydrolases)"/>
    <property type="match status" value="1"/>
</dbReference>
<dbReference type="CDD" id="cd05009">
    <property type="entry name" value="SIS_GlmS_GlmD_2"/>
    <property type="match status" value="1"/>
</dbReference>
<dbReference type="FunFam" id="3.40.50.10490:FF:000002">
    <property type="entry name" value="Glutamine--fructose-6-phosphate aminotransferase [isomerizing]"/>
    <property type="match status" value="1"/>
</dbReference>
<feature type="domain" description="Glutamine amidotransferase type-2" evidence="10">
    <location>
        <begin position="2"/>
        <end position="217"/>
    </location>
</feature>
<feature type="domain" description="SIS" evidence="11">
    <location>
        <begin position="457"/>
        <end position="598"/>
    </location>
</feature>
<dbReference type="InterPro" id="IPR005855">
    <property type="entry name" value="GFAT"/>
</dbReference>
<comment type="caution">
    <text evidence="12">The sequence shown here is derived from an EMBL/GenBank/DDBJ whole genome shotgun (WGS) entry which is preliminary data.</text>
</comment>
<dbReference type="GO" id="GO:0006047">
    <property type="term" value="P:UDP-N-acetylglucosamine metabolic process"/>
    <property type="evidence" value="ECO:0007669"/>
    <property type="project" value="TreeGrafter"/>
</dbReference>
<dbReference type="PROSITE" id="PS51464">
    <property type="entry name" value="SIS"/>
    <property type="match status" value="2"/>
</dbReference>
<dbReference type="EMBL" id="PCSD01000020">
    <property type="protein sequence ID" value="PIP34069.1"/>
    <property type="molecule type" value="Genomic_DNA"/>
</dbReference>
<evidence type="ECO:0000256" key="9">
    <source>
        <dbReference type="ARBA" id="ARBA00022962"/>
    </source>
</evidence>
<dbReference type="NCBIfam" id="TIGR01135">
    <property type="entry name" value="glmS"/>
    <property type="match status" value="1"/>
</dbReference>
<dbReference type="GO" id="GO:0006002">
    <property type="term" value="P:fructose 6-phosphate metabolic process"/>
    <property type="evidence" value="ECO:0007669"/>
    <property type="project" value="TreeGrafter"/>
</dbReference>
<evidence type="ECO:0000256" key="4">
    <source>
        <dbReference type="ARBA" id="ARBA00016090"/>
    </source>
</evidence>